<evidence type="ECO:0000256" key="3">
    <source>
        <dbReference type="ARBA" id="ARBA00022692"/>
    </source>
</evidence>
<reference evidence="8" key="1">
    <citation type="journal article" date="2015" name="Proc. Natl. Acad. Sci. U.S.A.">
        <title>Networks of energetic and metabolic interactions define dynamics in microbial communities.</title>
        <authorList>
            <person name="Embree M."/>
            <person name="Liu J.K."/>
            <person name="Al-Bassam M.M."/>
            <person name="Zengler K."/>
        </authorList>
    </citation>
    <scope>NUCLEOTIDE SEQUENCE</scope>
</reference>
<evidence type="ECO:0000256" key="1">
    <source>
        <dbReference type="ARBA" id="ARBA00004651"/>
    </source>
</evidence>
<dbReference type="GO" id="GO:0016413">
    <property type="term" value="F:O-acetyltransferase activity"/>
    <property type="evidence" value="ECO:0007669"/>
    <property type="project" value="TreeGrafter"/>
</dbReference>
<feature type="transmembrane region" description="Helical" evidence="6">
    <location>
        <begin position="189"/>
        <end position="212"/>
    </location>
</feature>
<dbReference type="EMBL" id="LNQE01000219">
    <property type="protein sequence ID" value="KUG28456.1"/>
    <property type="molecule type" value="Genomic_DNA"/>
</dbReference>
<evidence type="ECO:0000256" key="5">
    <source>
        <dbReference type="ARBA" id="ARBA00023136"/>
    </source>
</evidence>
<dbReference type="Pfam" id="PF01757">
    <property type="entry name" value="Acyl_transf_3"/>
    <property type="match status" value="1"/>
</dbReference>
<keyword evidence="3 6" id="KW-0812">Transmembrane</keyword>
<dbReference type="PANTHER" id="PTHR40074">
    <property type="entry name" value="O-ACETYLTRANSFERASE WECH"/>
    <property type="match status" value="1"/>
</dbReference>
<evidence type="ECO:0000256" key="2">
    <source>
        <dbReference type="ARBA" id="ARBA00022475"/>
    </source>
</evidence>
<comment type="subcellular location">
    <subcellularLocation>
        <location evidence="1">Cell membrane</location>
        <topology evidence="1">Multi-pass membrane protein</topology>
    </subcellularLocation>
</comment>
<keyword evidence="4 6" id="KW-1133">Transmembrane helix</keyword>
<feature type="transmembrane region" description="Helical" evidence="6">
    <location>
        <begin position="67"/>
        <end position="85"/>
    </location>
</feature>
<feature type="transmembrane region" description="Helical" evidence="6">
    <location>
        <begin position="28"/>
        <end position="47"/>
    </location>
</feature>
<feature type="transmembrane region" description="Helical" evidence="6">
    <location>
        <begin position="158"/>
        <end position="177"/>
    </location>
</feature>
<dbReference type="InterPro" id="IPR002656">
    <property type="entry name" value="Acyl_transf_3_dom"/>
</dbReference>
<evidence type="ECO:0000259" key="7">
    <source>
        <dbReference type="Pfam" id="PF01757"/>
    </source>
</evidence>
<feature type="domain" description="Acyltransferase 3" evidence="7">
    <location>
        <begin position="25"/>
        <end position="339"/>
    </location>
</feature>
<feature type="transmembrane region" description="Helical" evidence="6">
    <location>
        <begin position="135"/>
        <end position="151"/>
    </location>
</feature>
<dbReference type="AlphaFoldDB" id="A0A0W8G5L5"/>
<sequence>MNTEKQAFWALEPAHGPIDADVSKRIDVLRFLLIALVVIGHGYRVLAALVPDHGPGMLAVMDIFNNNVTHAAIPLFFIISGYLFLRKFELSVDAYMDMCRKKLFSLLVPYILFNLIWILWLYFVGSIEMFGSRTFLLQEGILTKLLGIGTVPINYPLWFLRDLLLVFILSPIFLVFYKEAPLVGSITFFVLWVLMSPATSYSLAGNMFAFYLGGMLARYKVNLRDSASLDKYVFPGFVLATTLLIFHTELGMQNGLYMFFFKCNMLFGVVFFWCLSRYSFMKNSKILHIGATYSFFIYLTHEPTLSMFQTSLLSLYKPHDSLSQVCYFFGSGMAVMFLLGCLGAILSRIVPGVYAVATGARRRR</sequence>
<name>A0A0W8G5L5_9ZZZZ</name>
<feature type="transmembrane region" description="Helical" evidence="6">
    <location>
        <begin position="256"/>
        <end position="275"/>
    </location>
</feature>
<organism evidence="8">
    <name type="scientific">hydrocarbon metagenome</name>
    <dbReference type="NCBI Taxonomy" id="938273"/>
    <lineage>
        <taxon>unclassified sequences</taxon>
        <taxon>metagenomes</taxon>
        <taxon>ecological metagenomes</taxon>
    </lineage>
</organism>
<feature type="transmembrane region" description="Helical" evidence="6">
    <location>
        <begin position="106"/>
        <end position="123"/>
    </location>
</feature>
<comment type="caution">
    <text evidence="8">The sequence shown here is derived from an EMBL/GenBank/DDBJ whole genome shotgun (WGS) entry which is preliminary data.</text>
</comment>
<keyword evidence="5 6" id="KW-0472">Membrane</keyword>
<feature type="transmembrane region" description="Helical" evidence="6">
    <location>
        <begin position="232"/>
        <end position="250"/>
    </location>
</feature>
<feature type="transmembrane region" description="Helical" evidence="6">
    <location>
        <begin position="287"/>
        <end position="308"/>
    </location>
</feature>
<dbReference type="GO" id="GO:0009246">
    <property type="term" value="P:enterobacterial common antigen biosynthetic process"/>
    <property type="evidence" value="ECO:0007669"/>
    <property type="project" value="TreeGrafter"/>
</dbReference>
<dbReference type="PANTHER" id="PTHR40074:SF2">
    <property type="entry name" value="O-ACETYLTRANSFERASE WECH"/>
    <property type="match status" value="1"/>
</dbReference>
<dbReference type="GO" id="GO:0005886">
    <property type="term" value="C:plasma membrane"/>
    <property type="evidence" value="ECO:0007669"/>
    <property type="project" value="UniProtKB-SubCell"/>
</dbReference>
<evidence type="ECO:0000256" key="6">
    <source>
        <dbReference type="SAM" id="Phobius"/>
    </source>
</evidence>
<evidence type="ECO:0000256" key="4">
    <source>
        <dbReference type="ARBA" id="ARBA00022989"/>
    </source>
</evidence>
<accession>A0A0W8G5L5</accession>
<feature type="transmembrane region" description="Helical" evidence="6">
    <location>
        <begin position="328"/>
        <end position="357"/>
    </location>
</feature>
<proteinExistence type="predicted"/>
<keyword evidence="2" id="KW-1003">Cell membrane</keyword>
<evidence type="ECO:0000313" key="8">
    <source>
        <dbReference type="EMBL" id="KUG28456.1"/>
    </source>
</evidence>
<gene>
    <name evidence="8" type="ORF">ASZ90_001697</name>
</gene>
<protein>
    <recommendedName>
        <fullName evidence="7">Acyltransferase 3 domain-containing protein</fullName>
    </recommendedName>
</protein>